<dbReference type="GO" id="GO:0039666">
    <property type="term" value="P:virion attachment to host cell pilus"/>
    <property type="evidence" value="ECO:0007669"/>
    <property type="project" value="UniProtKB-KW"/>
</dbReference>
<protein>
    <recommendedName>
        <fullName evidence="9">Maturation</fullName>
    </recommendedName>
</protein>
<evidence type="ECO:0000313" key="8">
    <source>
        <dbReference type="EMBL" id="QDH88702.1"/>
    </source>
</evidence>
<comment type="similarity">
    <text evidence="7">Belongs to the Leviviricetes maturation protein family.</text>
</comment>
<keyword evidence="4" id="KW-0946">Virion</keyword>
<evidence type="ECO:0000256" key="6">
    <source>
        <dbReference type="ARBA" id="ARBA00023296"/>
    </source>
</evidence>
<evidence type="ECO:0000256" key="4">
    <source>
        <dbReference type="ARBA" id="ARBA00022844"/>
    </source>
</evidence>
<reference evidence="8" key="1">
    <citation type="submission" date="2019-05" db="EMBL/GenBank/DDBJ databases">
        <title>Metatranscriptomic reconstruction reveals RNA viruses with the potential to shape carbon cycling in soil.</title>
        <authorList>
            <person name="Starr E.P."/>
            <person name="Nuccio E."/>
            <person name="Pett-Ridge J."/>
            <person name="Banfield J.F."/>
            <person name="Firestone M.K."/>
        </authorList>
    </citation>
    <scope>NUCLEOTIDE SEQUENCE</scope>
    <source>
        <strain evidence="8">H4_Bulk_47_scaffold_485</strain>
    </source>
</reference>
<dbReference type="EMBL" id="MN034288">
    <property type="protein sequence ID" value="QDH88702.1"/>
    <property type="molecule type" value="Genomic_RNA"/>
</dbReference>
<evidence type="ECO:0000256" key="3">
    <source>
        <dbReference type="ARBA" id="ARBA00022804"/>
    </source>
</evidence>
<dbReference type="InterPro" id="IPR005563">
    <property type="entry name" value="A_protein"/>
</dbReference>
<evidence type="ECO:0000256" key="1">
    <source>
        <dbReference type="ARBA" id="ARBA00004328"/>
    </source>
</evidence>
<keyword evidence="3" id="KW-1161">Viral attachment to host cell</keyword>
<evidence type="ECO:0000256" key="5">
    <source>
        <dbReference type="ARBA" id="ARBA00023104"/>
    </source>
</evidence>
<evidence type="ECO:0000256" key="7">
    <source>
        <dbReference type="ARBA" id="ARBA00035110"/>
    </source>
</evidence>
<dbReference type="Pfam" id="PF03863">
    <property type="entry name" value="Phage_mat-A"/>
    <property type="match status" value="1"/>
</dbReference>
<evidence type="ECO:0000256" key="2">
    <source>
        <dbReference type="ARBA" id="ARBA00022581"/>
    </source>
</evidence>
<proteinExistence type="inferred from homology"/>
<evidence type="ECO:0008006" key="9">
    <source>
        <dbReference type="Google" id="ProtNLM"/>
    </source>
</evidence>
<sequence>KSVYDMQREVMKHCAANSKTTSFAVLTDDGRFYKLDDAGNTQVMSAAGGESDKNSKKNLKNMRVSVAGNVQGDKKKPNPISFTKEFFTFVHGVDTVFTYSNAKPYTNIAYGIRDNNPPYPLLVPDLSFGALQDRCMEKIYDQIRGKSNLAVDLAEGHQTLRMLRNTLKLRSLLGEFFKEFVNPKDKRFMRLSKGQRRLDYLSSKWLEYRYGWQPLVYSIYDAMDTLGKTYVDRSIVPCKARASMSDVDNLLRGSGTYSDLRISEFGRLNKRCEVSIHFHLPPGLQIYDWTSLNPLGIAWELMPLSFVADWVLNVSQQLSLWENYFLFSSRFRDGYVTKGYRWDVSGTKTGSSTFPYQYWPNGSVMDGQYQQSRSYAYAYRATYKDRSVLLSLPLPHGLAIKVNFGSQRQLDAAGLIHQLVGRKLRF</sequence>
<keyword evidence="2" id="KW-0945">Host-virus interaction</keyword>
<feature type="non-terminal residue" evidence="8">
    <location>
        <position position="1"/>
    </location>
</feature>
<accession>A0A514D520</accession>
<name>A0A514D520_9VIRU</name>
<keyword evidence="6" id="KW-1160">Virus entry into host cell</keyword>
<gene>
    <name evidence="8" type="ORF">H4Bulk47485_000003</name>
</gene>
<comment type="subcellular location">
    <subcellularLocation>
        <location evidence="1">Virion</location>
    </subcellularLocation>
</comment>
<organism evidence="8">
    <name type="scientific">Leviviridae sp</name>
    <dbReference type="NCBI Taxonomy" id="2027243"/>
    <lineage>
        <taxon>Viruses</taxon>
        <taxon>Riboviria</taxon>
        <taxon>Orthornavirae</taxon>
        <taxon>Lenarviricota</taxon>
        <taxon>Leviviricetes</taxon>
        <taxon>Norzivirales</taxon>
        <taxon>Fiersviridae</taxon>
    </lineage>
</organism>
<keyword evidence="5" id="KW-1175">Viral attachment to host cell pilus</keyword>
<dbReference type="GO" id="GO:0044423">
    <property type="term" value="C:virion component"/>
    <property type="evidence" value="ECO:0007669"/>
    <property type="project" value="UniProtKB-KW"/>
</dbReference>